<reference evidence="1" key="1">
    <citation type="submission" date="2023-10" db="EMBL/GenBank/DDBJ databases">
        <authorList>
            <person name="Chen Y."/>
            <person name="Shah S."/>
            <person name="Dougan E. K."/>
            <person name="Thang M."/>
            <person name="Chan C."/>
        </authorList>
    </citation>
    <scope>NUCLEOTIDE SEQUENCE [LARGE SCALE GENOMIC DNA]</scope>
</reference>
<organism evidence="1 2">
    <name type="scientific">Prorocentrum cordatum</name>
    <dbReference type="NCBI Taxonomy" id="2364126"/>
    <lineage>
        <taxon>Eukaryota</taxon>
        <taxon>Sar</taxon>
        <taxon>Alveolata</taxon>
        <taxon>Dinophyceae</taxon>
        <taxon>Prorocentrales</taxon>
        <taxon>Prorocentraceae</taxon>
        <taxon>Prorocentrum</taxon>
    </lineage>
</organism>
<sequence>TSRFSVAFRVFVEGSSLVIDTTTVTHDVPFGETFCVQDRARLVPSVGGVAVEK</sequence>
<comment type="caution">
    <text evidence="1">The sequence shown here is derived from an EMBL/GenBank/DDBJ whole genome shotgun (WGS) entry which is preliminary data.</text>
</comment>
<feature type="non-terminal residue" evidence="1">
    <location>
        <position position="1"/>
    </location>
</feature>
<gene>
    <name evidence="1" type="ORF">PCOR1329_LOCUS78358</name>
</gene>
<keyword evidence="2" id="KW-1185">Reference proteome</keyword>
<dbReference type="EMBL" id="CAUYUJ010020922">
    <property type="protein sequence ID" value="CAK0901412.1"/>
    <property type="molecule type" value="Genomic_DNA"/>
</dbReference>
<feature type="non-terminal residue" evidence="1">
    <location>
        <position position="53"/>
    </location>
</feature>
<protein>
    <submittedName>
        <fullName evidence="1">Uncharacterized protein</fullName>
    </submittedName>
</protein>
<accession>A0ABN9XRV5</accession>
<evidence type="ECO:0000313" key="2">
    <source>
        <dbReference type="Proteomes" id="UP001189429"/>
    </source>
</evidence>
<dbReference type="Proteomes" id="UP001189429">
    <property type="component" value="Unassembled WGS sequence"/>
</dbReference>
<evidence type="ECO:0000313" key="1">
    <source>
        <dbReference type="EMBL" id="CAK0901412.1"/>
    </source>
</evidence>
<name>A0ABN9XRV5_9DINO</name>
<proteinExistence type="predicted"/>